<protein>
    <submittedName>
        <fullName evidence="3">Glycogen synthase</fullName>
        <ecNumber evidence="3">2.4.1.11</ecNumber>
    </submittedName>
</protein>
<name>A0A518D6X3_9BACT</name>
<dbReference type="Proteomes" id="UP000317429">
    <property type="component" value="Chromosome"/>
</dbReference>
<evidence type="ECO:0000313" key="4">
    <source>
        <dbReference type="Proteomes" id="UP000317429"/>
    </source>
</evidence>
<sequence length="411" mass="45594">MRILVISNLYPPHYLGGYELGCRDVAEGLRARGHEVTVLTSTYGVAAPVDQGHVLRRLSGNFVAKPTTRLGRYWETSRRQWRNARQLARTLSDVKPELVYVFSPVGVSTSIGWLAEDQGYLVVYYVSDHWMTRTATAGWAGARQKRQGAFRSAFRRLLSRLGIAPRSSTLKARDAQFVSGFIRDEAAEAGVELESPHVVHWGVELDQLPFRAEARAARKVLFAGRIEEPKGVHTLVEAFGVAARDCSQEICLTVVGRCPSEAYRTRLQRLAEEGGVTLRVEFLAHVAREELLCVYQSHDVYVLPSEWHEPFSIGVMEAMASGLAVVATTTGGTTELCRDGENCLTYPPGDAEAAARCLTRLVIEDGLAERLRTQARREVEEGLQMSQMIDRVEGLLEASIAQHNKRSLPSS</sequence>
<dbReference type="InterPro" id="IPR028098">
    <property type="entry name" value="Glyco_trans_4-like_N"/>
</dbReference>
<dbReference type="Pfam" id="PF13439">
    <property type="entry name" value="Glyco_transf_4"/>
    <property type="match status" value="1"/>
</dbReference>
<keyword evidence="3" id="KW-0328">Glycosyltransferase</keyword>
<dbReference type="InterPro" id="IPR001296">
    <property type="entry name" value="Glyco_trans_1"/>
</dbReference>
<keyword evidence="4" id="KW-1185">Reference proteome</keyword>
<reference evidence="3 4" key="1">
    <citation type="submission" date="2019-02" db="EMBL/GenBank/DDBJ databases">
        <title>Deep-cultivation of Planctomycetes and their phenomic and genomic characterization uncovers novel biology.</title>
        <authorList>
            <person name="Wiegand S."/>
            <person name="Jogler M."/>
            <person name="Boedeker C."/>
            <person name="Pinto D."/>
            <person name="Vollmers J."/>
            <person name="Rivas-Marin E."/>
            <person name="Kohn T."/>
            <person name="Peeters S.H."/>
            <person name="Heuer A."/>
            <person name="Rast P."/>
            <person name="Oberbeckmann S."/>
            <person name="Bunk B."/>
            <person name="Jeske O."/>
            <person name="Meyerdierks A."/>
            <person name="Storesund J.E."/>
            <person name="Kallscheuer N."/>
            <person name="Luecker S."/>
            <person name="Lage O.M."/>
            <person name="Pohl T."/>
            <person name="Merkel B.J."/>
            <person name="Hornburger P."/>
            <person name="Mueller R.-W."/>
            <person name="Bruemmer F."/>
            <person name="Labrenz M."/>
            <person name="Spormann A.M."/>
            <person name="Op den Camp H."/>
            <person name="Overmann J."/>
            <person name="Amann R."/>
            <person name="Jetten M.S.M."/>
            <person name="Mascher T."/>
            <person name="Medema M.H."/>
            <person name="Devos D.P."/>
            <person name="Kaster A.-K."/>
            <person name="Ovreas L."/>
            <person name="Rohde M."/>
            <person name="Galperin M.Y."/>
            <person name="Jogler C."/>
        </authorList>
    </citation>
    <scope>NUCLEOTIDE SEQUENCE [LARGE SCALE GENOMIC DNA]</scope>
    <source>
        <strain evidence="3 4">Pla175</strain>
    </source>
</reference>
<dbReference type="AlphaFoldDB" id="A0A518D6X3"/>
<feature type="domain" description="Glycosyl transferase family 1" evidence="1">
    <location>
        <begin position="218"/>
        <end position="377"/>
    </location>
</feature>
<evidence type="ECO:0000313" key="3">
    <source>
        <dbReference type="EMBL" id="QDU87233.1"/>
    </source>
</evidence>
<gene>
    <name evidence="3" type="ORF">Pla175_05900</name>
</gene>
<dbReference type="RefSeq" id="WP_145281183.1">
    <property type="nucleotide sequence ID" value="NZ_CP036291.1"/>
</dbReference>
<dbReference type="OrthoDB" id="9815550at2"/>
<dbReference type="Gene3D" id="3.40.50.2000">
    <property type="entry name" value="Glycogen Phosphorylase B"/>
    <property type="match status" value="2"/>
</dbReference>
<dbReference type="EMBL" id="CP036291">
    <property type="protein sequence ID" value="QDU87233.1"/>
    <property type="molecule type" value="Genomic_DNA"/>
</dbReference>
<proteinExistence type="predicted"/>
<dbReference type="GO" id="GO:0004373">
    <property type="term" value="F:alpha-1,4-glucan glucosyltransferase (UDP-glucose donor) activity"/>
    <property type="evidence" value="ECO:0007669"/>
    <property type="project" value="UniProtKB-EC"/>
</dbReference>
<dbReference type="PANTHER" id="PTHR45947:SF3">
    <property type="entry name" value="SULFOQUINOVOSYL TRANSFERASE SQD2"/>
    <property type="match status" value="1"/>
</dbReference>
<dbReference type="Pfam" id="PF00534">
    <property type="entry name" value="Glycos_transf_1"/>
    <property type="match status" value="1"/>
</dbReference>
<dbReference type="InterPro" id="IPR050194">
    <property type="entry name" value="Glycosyltransferase_grp1"/>
</dbReference>
<evidence type="ECO:0000259" key="2">
    <source>
        <dbReference type="Pfam" id="PF13439"/>
    </source>
</evidence>
<feature type="domain" description="Glycosyltransferase subfamily 4-like N-terminal" evidence="2">
    <location>
        <begin position="16"/>
        <end position="206"/>
    </location>
</feature>
<dbReference type="KEGG" id="pnd:Pla175_05900"/>
<dbReference type="SUPFAM" id="SSF53756">
    <property type="entry name" value="UDP-Glycosyltransferase/glycogen phosphorylase"/>
    <property type="match status" value="1"/>
</dbReference>
<dbReference type="PANTHER" id="PTHR45947">
    <property type="entry name" value="SULFOQUINOVOSYL TRANSFERASE SQD2"/>
    <property type="match status" value="1"/>
</dbReference>
<keyword evidence="3" id="KW-0808">Transferase</keyword>
<dbReference type="EC" id="2.4.1.11" evidence="3"/>
<evidence type="ECO:0000259" key="1">
    <source>
        <dbReference type="Pfam" id="PF00534"/>
    </source>
</evidence>
<accession>A0A518D6X3</accession>
<organism evidence="3 4">
    <name type="scientific">Pirellulimonas nuda</name>
    <dbReference type="NCBI Taxonomy" id="2528009"/>
    <lineage>
        <taxon>Bacteria</taxon>
        <taxon>Pseudomonadati</taxon>
        <taxon>Planctomycetota</taxon>
        <taxon>Planctomycetia</taxon>
        <taxon>Pirellulales</taxon>
        <taxon>Lacipirellulaceae</taxon>
        <taxon>Pirellulimonas</taxon>
    </lineage>
</organism>